<evidence type="ECO:0000259" key="10">
    <source>
        <dbReference type="PROSITE" id="PS51321"/>
    </source>
</evidence>
<feature type="compositionally biased region" description="Basic residues" evidence="8">
    <location>
        <begin position="863"/>
        <end position="878"/>
    </location>
</feature>
<proteinExistence type="inferred from homology"/>
<feature type="domain" description="PHD-type" evidence="9">
    <location>
        <begin position="26"/>
        <end position="76"/>
    </location>
</feature>
<dbReference type="InterPro" id="IPR011011">
    <property type="entry name" value="Znf_FYVE_PHD"/>
</dbReference>
<dbReference type="InterPro" id="IPR012921">
    <property type="entry name" value="SPOC_C"/>
</dbReference>
<dbReference type="PROSITE" id="PS50016">
    <property type="entry name" value="ZF_PHD_2"/>
    <property type="match status" value="1"/>
</dbReference>
<feature type="region of interest" description="Disordered" evidence="8">
    <location>
        <begin position="782"/>
        <end position="907"/>
    </location>
</feature>
<sequence length="907" mass="100802">MSRTTTRTKAPPKPKMKRDSAIKTSQIYCLCHGVDDGSPMVNCGECKEWYHFSCVDLSEGTADDINVYICPLCVTKTGQRTVLLWEGPDAVEDASLPIQPRIKSPVDDDPPPSESDKDPDSDDEYMADRAKRRRARRLSISSDSEHSGSEKNSRLRKRSSPSASKKRKAPKSNQPPAKRKKQEQDDPARSFCLGKLEAVFRDIFLRYPHVPSGGEKKQEDLTETEKAQLEEDAKQFAVDLEQCVYDLYCEPDKMGRNCAGAKYKDRYRMLQFNLSKVDRTVLHKRIASGGITPKEISLMSSTDLANEQMQQSMKMVEQEALEHSILEKTAIPRAKLTHKGFEDIEDLDNVSSAAREREAELQRAEEEKRERERAARALRTRTSSMSVPPESPISATWAPVQSRVPISTISPIEATDLPFPAISELLAEPEMNLADLINIDDEPPTQDQQTSSSPKPPVSDPIQSPTIPTTGISPFASNPEPRLSFDLNSLWTAPKKEESPAHSPEPAEAEKSMDLDNDETDDKDFDMFLEEKETVVPTPDILQAAFDVLPYVWTGKISMPLDSAIPQETPVTARQVAGRPLESTSALWKTLFPSELLRIDGRVPVDKSSQFLLQTRMNSTKELIAVAFTSESPTAGGEFQVLMDFLIAKGRHGLVFPWGSRPKDHHPGKELYIIPLLSSDSLPDYMELLDNLQLPKLRTANLLVGIWVLNKGKLAAPPPPPLAVTSSVPVSTTIPPFISAMPSSIPQPAAPPPVTFEPSVLAAEVATLTPEQVRLMLQSLTSSIPNPNTAPPMSIPSQQPQPGPPPQAWGPPPNYGPPPPHYNSPPPNMYNQPHQQQPHYERRDYNHEPGFGRARDNNNWNHNHNHNNGHHNRNRGRGRGGGNAQLPPPVDSGWPRRRDGQNQGGRW</sequence>
<feature type="compositionally biased region" description="Polar residues" evidence="8">
    <location>
        <begin position="461"/>
        <end position="476"/>
    </location>
</feature>
<evidence type="ECO:0000256" key="3">
    <source>
        <dbReference type="ARBA" id="ARBA00021616"/>
    </source>
</evidence>
<dbReference type="PANTHER" id="PTHR11477:SF11">
    <property type="entry name" value="TRANSCRIPTION FACTOR BYE1"/>
    <property type="match status" value="1"/>
</dbReference>
<accession>A0A8H6T0N1</accession>
<dbReference type="Pfam" id="PF07744">
    <property type="entry name" value="SPOC"/>
    <property type="match status" value="1"/>
</dbReference>
<dbReference type="PROSITE" id="PS01359">
    <property type="entry name" value="ZF_PHD_1"/>
    <property type="match status" value="1"/>
</dbReference>
<dbReference type="InterPro" id="IPR003618">
    <property type="entry name" value="TFIIS_cen_dom"/>
</dbReference>
<dbReference type="GO" id="GO:0006362">
    <property type="term" value="P:transcription elongation by RNA polymerase I"/>
    <property type="evidence" value="ECO:0007669"/>
    <property type="project" value="TreeGrafter"/>
</dbReference>
<feature type="compositionally biased region" description="Pro residues" evidence="8">
    <location>
        <begin position="788"/>
        <end position="828"/>
    </location>
</feature>
<dbReference type="Pfam" id="PF00628">
    <property type="entry name" value="PHD"/>
    <property type="match status" value="1"/>
</dbReference>
<dbReference type="PROSITE" id="PS51321">
    <property type="entry name" value="TFIIS_CENTRAL"/>
    <property type="match status" value="1"/>
</dbReference>
<dbReference type="SUPFAM" id="SSF46942">
    <property type="entry name" value="Elongation factor TFIIS domain 2"/>
    <property type="match status" value="1"/>
</dbReference>
<dbReference type="AlphaFoldDB" id="A0A8H6T0N1"/>
<dbReference type="GO" id="GO:0006368">
    <property type="term" value="P:transcription elongation by RNA polymerase II"/>
    <property type="evidence" value="ECO:0007669"/>
    <property type="project" value="TreeGrafter"/>
</dbReference>
<dbReference type="CDD" id="cd21538">
    <property type="entry name" value="SPOC_TFIIS"/>
    <property type="match status" value="1"/>
</dbReference>
<dbReference type="SUPFAM" id="SSF57903">
    <property type="entry name" value="FYVE/PHD zinc finger"/>
    <property type="match status" value="1"/>
</dbReference>
<comment type="function">
    <text evidence="1">Negative regulator of transcription elongation.</text>
</comment>
<dbReference type="PANTHER" id="PTHR11477">
    <property type="entry name" value="TRANSCRIPTION FACTOR S-II ZINC FINGER DOMAIN-CONTAINING PROTEIN"/>
    <property type="match status" value="1"/>
</dbReference>
<evidence type="ECO:0000256" key="6">
    <source>
        <dbReference type="ARBA" id="ARBA00022833"/>
    </source>
</evidence>
<evidence type="ECO:0000313" key="12">
    <source>
        <dbReference type="Proteomes" id="UP000636479"/>
    </source>
</evidence>
<dbReference type="InterPro" id="IPR019787">
    <property type="entry name" value="Znf_PHD-finger"/>
</dbReference>
<keyword evidence="12" id="KW-1185">Reference proteome</keyword>
<evidence type="ECO:0000256" key="8">
    <source>
        <dbReference type="SAM" id="MobiDB-lite"/>
    </source>
</evidence>
<dbReference type="GO" id="GO:0008270">
    <property type="term" value="F:zinc ion binding"/>
    <property type="evidence" value="ECO:0007669"/>
    <property type="project" value="UniProtKB-KW"/>
</dbReference>
<dbReference type="EMBL" id="JACAZF010000003">
    <property type="protein sequence ID" value="KAF7309785.1"/>
    <property type="molecule type" value="Genomic_DNA"/>
</dbReference>
<dbReference type="GO" id="GO:0001139">
    <property type="term" value="F:RNA polymerase II complex recruiting activity"/>
    <property type="evidence" value="ECO:0007669"/>
    <property type="project" value="TreeGrafter"/>
</dbReference>
<dbReference type="InterPro" id="IPR019786">
    <property type="entry name" value="Zinc_finger_PHD-type_CS"/>
</dbReference>
<name>A0A8H6T0N1_9AGAR</name>
<feature type="region of interest" description="Disordered" evidence="8">
    <location>
        <begin position="361"/>
        <end position="394"/>
    </location>
</feature>
<dbReference type="SMART" id="SM00249">
    <property type="entry name" value="PHD"/>
    <property type="match status" value="1"/>
</dbReference>
<comment type="caution">
    <text evidence="11">The sequence shown here is derived from an EMBL/GenBank/DDBJ whole genome shotgun (WGS) entry which is preliminary data.</text>
</comment>
<protein>
    <recommendedName>
        <fullName evidence="3">Transcription factor BYE1</fullName>
    </recommendedName>
</protein>
<dbReference type="Pfam" id="PF07500">
    <property type="entry name" value="TFIIS_M"/>
    <property type="match status" value="1"/>
</dbReference>
<gene>
    <name evidence="11" type="ORF">MIND_00350400</name>
</gene>
<feature type="region of interest" description="Disordered" evidence="8">
    <location>
        <begin position="440"/>
        <end position="522"/>
    </location>
</feature>
<dbReference type="RefSeq" id="XP_037223235.1">
    <property type="nucleotide sequence ID" value="XM_037360350.1"/>
</dbReference>
<dbReference type="GO" id="GO:0000977">
    <property type="term" value="F:RNA polymerase II transcription regulatory region sequence-specific DNA binding"/>
    <property type="evidence" value="ECO:0007669"/>
    <property type="project" value="TreeGrafter"/>
</dbReference>
<evidence type="ECO:0000256" key="2">
    <source>
        <dbReference type="ARBA" id="ARBA00011050"/>
    </source>
</evidence>
<keyword evidence="4" id="KW-0479">Metal-binding</keyword>
<evidence type="ECO:0000256" key="4">
    <source>
        <dbReference type="ARBA" id="ARBA00022723"/>
    </source>
</evidence>
<reference evidence="11" key="1">
    <citation type="submission" date="2020-05" db="EMBL/GenBank/DDBJ databases">
        <title>Mycena genomes resolve the evolution of fungal bioluminescence.</title>
        <authorList>
            <person name="Tsai I.J."/>
        </authorList>
    </citation>
    <scope>NUCLEOTIDE SEQUENCE</scope>
    <source>
        <strain evidence="11">171206Taipei</strain>
    </source>
</reference>
<keyword evidence="5 7" id="KW-0863">Zinc-finger</keyword>
<feature type="compositionally biased region" description="Basic residues" evidence="8">
    <location>
        <begin position="154"/>
        <end position="170"/>
    </location>
</feature>
<comment type="similarity">
    <text evidence="2">Belongs to the BYE1 family.</text>
</comment>
<dbReference type="InterPro" id="IPR001965">
    <property type="entry name" value="Znf_PHD"/>
</dbReference>
<feature type="compositionally biased region" description="Acidic residues" evidence="8">
    <location>
        <begin position="107"/>
        <end position="125"/>
    </location>
</feature>
<feature type="domain" description="TFIIS central" evidence="10">
    <location>
        <begin position="188"/>
        <end position="332"/>
    </location>
</feature>
<keyword evidence="6" id="KW-0862">Zinc</keyword>
<dbReference type="GO" id="GO:0031440">
    <property type="term" value="P:regulation of mRNA 3'-end processing"/>
    <property type="evidence" value="ECO:0007669"/>
    <property type="project" value="TreeGrafter"/>
</dbReference>
<dbReference type="Gene3D" id="1.10.472.30">
    <property type="entry name" value="Transcription elongation factor S-II, central domain"/>
    <property type="match status" value="1"/>
</dbReference>
<dbReference type="Proteomes" id="UP000636479">
    <property type="component" value="Unassembled WGS sequence"/>
</dbReference>
<evidence type="ECO:0000256" key="1">
    <source>
        <dbReference type="ARBA" id="ARBA00002311"/>
    </source>
</evidence>
<dbReference type="OrthoDB" id="436852at2759"/>
<evidence type="ECO:0000259" key="9">
    <source>
        <dbReference type="PROSITE" id="PS50016"/>
    </source>
</evidence>
<feature type="compositionally biased region" description="Basic and acidic residues" evidence="8">
    <location>
        <begin position="361"/>
        <end position="375"/>
    </location>
</feature>
<dbReference type="GeneID" id="59342866"/>
<dbReference type="GO" id="GO:0005634">
    <property type="term" value="C:nucleus"/>
    <property type="evidence" value="ECO:0007669"/>
    <property type="project" value="TreeGrafter"/>
</dbReference>
<evidence type="ECO:0000313" key="11">
    <source>
        <dbReference type="EMBL" id="KAF7309785.1"/>
    </source>
</evidence>
<dbReference type="GO" id="GO:0031564">
    <property type="term" value="P:transcription antitermination"/>
    <property type="evidence" value="ECO:0007669"/>
    <property type="project" value="TreeGrafter"/>
</dbReference>
<dbReference type="SMART" id="SM00510">
    <property type="entry name" value="TFS2M"/>
    <property type="match status" value="1"/>
</dbReference>
<feature type="region of interest" description="Disordered" evidence="8">
    <location>
        <begin position="94"/>
        <end position="188"/>
    </location>
</feature>
<organism evidence="11 12">
    <name type="scientific">Mycena indigotica</name>
    <dbReference type="NCBI Taxonomy" id="2126181"/>
    <lineage>
        <taxon>Eukaryota</taxon>
        <taxon>Fungi</taxon>
        <taxon>Dikarya</taxon>
        <taxon>Basidiomycota</taxon>
        <taxon>Agaricomycotina</taxon>
        <taxon>Agaricomycetes</taxon>
        <taxon>Agaricomycetidae</taxon>
        <taxon>Agaricales</taxon>
        <taxon>Marasmiineae</taxon>
        <taxon>Mycenaceae</taxon>
        <taxon>Mycena</taxon>
    </lineage>
</organism>
<evidence type="ECO:0000256" key="5">
    <source>
        <dbReference type="ARBA" id="ARBA00022771"/>
    </source>
</evidence>
<evidence type="ECO:0000256" key="7">
    <source>
        <dbReference type="PROSITE-ProRule" id="PRU00146"/>
    </source>
</evidence>
<feature type="compositionally biased region" description="Basic and acidic residues" evidence="8">
    <location>
        <begin position="143"/>
        <end position="153"/>
    </location>
</feature>
<dbReference type="InterPro" id="IPR013083">
    <property type="entry name" value="Znf_RING/FYVE/PHD"/>
</dbReference>
<dbReference type="Gene3D" id="3.30.40.10">
    <property type="entry name" value="Zinc/RING finger domain, C3HC4 (zinc finger)"/>
    <property type="match status" value="1"/>
</dbReference>
<dbReference type="InterPro" id="IPR036575">
    <property type="entry name" value="TFIIS_cen_dom_sf"/>
</dbReference>